<dbReference type="Gene3D" id="3.40.50.1820">
    <property type="entry name" value="alpha/beta hydrolase"/>
    <property type="match status" value="1"/>
</dbReference>
<gene>
    <name evidence="1" type="ORF">SAMN04487943_108108</name>
</gene>
<dbReference type="OrthoDB" id="9803578at2"/>
<dbReference type="RefSeq" id="WP_091484450.1">
    <property type="nucleotide sequence ID" value="NZ_FOTR01000008.1"/>
</dbReference>
<accession>A0A1I4NCA0</accession>
<dbReference type="EMBL" id="FOTR01000008">
    <property type="protein sequence ID" value="SFM13108.1"/>
    <property type="molecule type" value="Genomic_DNA"/>
</dbReference>
<dbReference type="Pfam" id="PF00756">
    <property type="entry name" value="Esterase"/>
    <property type="match status" value="1"/>
</dbReference>
<dbReference type="Proteomes" id="UP000198565">
    <property type="component" value="Unassembled WGS sequence"/>
</dbReference>
<dbReference type="GO" id="GO:0016747">
    <property type="term" value="F:acyltransferase activity, transferring groups other than amino-acyl groups"/>
    <property type="evidence" value="ECO:0007669"/>
    <property type="project" value="TreeGrafter"/>
</dbReference>
<evidence type="ECO:0000313" key="2">
    <source>
        <dbReference type="Proteomes" id="UP000198565"/>
    </source>
</evidence>
<dbReference type="GO" id="GO:0016787">
    <property type="term" value="F:hydrolase activity"/>
    <property type="evidence" value="ECO:0007669"/>
    <property type="project" value="UniProtKB-KW"/>
</dbReference>
<keyword evidence="1" id="KW-0378">Hydrolase</keyword>
<dbReference type="SUPFAM" id="SSF53474">
    <property type="entry name" value="alpha/beta-Hydrolases"/>
    <property type="match status" value="1"/>
</dbReference>
<dbReference type="STRING" id="334253.SAMN04487943_108108"/>
<proteinExistence type="predicted"/>
<dbReference type="InterPro" id="IPR029058">
    <property type="entry name" value="AB_hydrolase_fold"/>
</dbReference>
<sequence>MALIETHIYSEVLAMDMTVNVILPQEKQPYMGNKKMKVLWLLHGGSGDESAWLRMSNIERYAIEYGIAVIIPGVLNSCFTDMEHGENFFTYMTDELPSIVRQLFPILSSKRGDHYISGFSNGGYGCLRLGLARPDLYAAIGAFSAGDKADVPFVNDGSKKAKGRIEVFGDGDIKNTDHDLKYLATQAINTGQVLPEIYHACGSLDPWLDLNEIIRDFFTGLDNTYDYSYHLAEGYGHTWDFWDMEIIRFLKSLHLKQDNTSYIGL</sequence>
<organism evidence="1 2">
    <name type="scientific">Gracilibacillus orientalis</name>
    <dbReference type="NCBI Taxonomy" id="334253"/>
    <lineage>
        <taxon>Bacteria</taxon>
        <taxon>Bacillati</taxon>
        <taxon>Bacillota</taxon>
        <taxon>Bacilli</taxon>
        <taxon>Bacillales</taxon>
        <taxon>Bacillaceae</taxon>
        <taxon>Gracilibacillus</taxon>
    </lineage>
</organism>
<dbReference type="PANTHER" id="PTHR48098:SF1">
    <property type="entry name" value="DIACYLGLYCEROL ACYLTRANSFERASE_MYCOLYLTRANSFERASE AG85A"/>
    <property type="match status" value="1"/>
</dbReference>
<dbReference type="PANTHER" id="PTHR48098">
    <property type="entry name" value="ENTEROCHELIN ESTERASE-RELATED"/>
    <property type="match status" value="1"/>
</dbReference>
<dbReference type="InterPro" id="IPR000801">
    <property type="entry name" value="Esterase-like"/>
</dbReference>
<protein>
    <submittedName>
        <fullName evidence="1">S-formylglutathione hydrolase FrmB</fullName>
    </submittedName>
</protein>
<evidence type="ECO:0000313" key="1">
    <source>
        <dbReference type="EMBL" id="SFM13108.1"/>
    </source>
</evidence>
<dbReference type="AlphaFoldDB" id="A0A1I4NCA0"/>
<dbReference type="InterPro" id="IPR050583">
    <property type="entry name" value="Mycobacterial_A85_antigen"/>
</dbReference>
<reference evidence="2" key="1">
    <citation type="submission" date="2016-10" db="EMBL/GenBank/DDBJ databases">
        <authorList>
            <person name="Varghese N."/>
            <person name="Submissions S."/>
        </authorList>
    </citation>
    <scope>NUCLEOTIDE SEQUENCE [LARGE SCALE GENOMIC DNA]</scope>
    <source>
        <strain evidence="2">CGMCC 1.4250</strain>
    </source>
</reference>
<name>A0A1I4NCA0_9BACI</name>
<keyword evidence="2" id="KW-1185">Reference proteome</keyword>